<protein>
    <recommendedName>
        <fullName evidence="1">Methyltransferase domain-containing protein</fullName>
    </recommendedName>
</protein>
<evidence type="ECO:0000259" key="1">
    <source>
        <dbReference type="Pfam" id="PF13649"/>
    </source>
</evidence>
<proteinExistence type="predicted"/>
<dbReference type="Pfam" id="PF13649">
    <property type="entry name" value="Methyltransf_25"/>
    <property type="match status" value="1"/>
</dbReference>
<name>A0ABQ4C8B2_9ACTN</name>
<reference evidence="2 3" key="1">
    <citation type="submission" date="2021-01" db="EMBL/GenBank/DDBJ databases">
        <title>Whole genome shotgun sequence of Asanoa iriomotensis NBRC 100142.</title>
        <authorList>
            <person name="Komaki H."/>
            <person name="Tamura T."/>
        </authorList>
    </citation>
    <scope>NUCLEOTIDE SEQUENCE [LARGE SCALE GENOMIC DNA]</scope>
    <source>
        <strain evidence="2 3">NBRC 100142</strain>
    </source>
</reference>
<keyword evidence="3" id="KW-1185">Reference proteome</keyword>
<dbReference type="InterPro" id="IPR029063">
    <property type="entry name" value="SAM-dependent_MTases_sf"/>
</dbReference>
<gene>
    <name evidence="2" type="ORF">Air01nite_51070</name>
</gene>
<evidence type="ECO:0000313" key="3">
    <source>
        <dbReference type="Proteomes" id="UP000624325"/>
    </source>
</evidence>
<accession>A0ABQ4C8B2</accession>
<dbReference type="SUPFAM" id="SSF53335">
    <property type="entry name" value="S-adenosyl-L-methionine-dependent methyltransferases"/>
    <property type="match status" value="1"/>
</dbReference>
<dbReference type="Proteomes" id="UP000624325">
    <property type="component" value="Unassembled WGS sequence"/>
</dbReference>
<feature type="domain" description="Methyltransferase" evidence="1">
    <location>
        <begin position="62"/>
        <end position="153"/>
    </location>
</feature>
<comment type="caution">
    <text evidence="2">The sequence shown here is derived from an EMBL/GenBank/DDBJ whole genome shotgun (WGS) entry which is preliminary data.</text>
</comment>
<sequence>MPDGPADRTISSVDENSRSVVDFYTNTYQEDGRLTNRPQARLEWTRTMELLRSLLPDAPARVLDVGGGTGVYARALTASGYQVRLVDLTPAHVALAAGGEPPIDAVVGDARALPEAADAYEATLLLGPLYHLLRAEDRVAALCEAVRVTRPGGRVVAAAISRFAGPIDFAATGRLTEAALAEARTLLDRGANGPGSALPFIPAYFHRVEELVAEFHAAGLTEVEVHGVEGPAWPAADAAVDGPLAEAVFAGALDIARVYSTEPALLAASAHLLAVARA</sequence>
<dbReference type="EMBL" id="BONC01000040">
    <property type="protein sequence ID" value="GIF59012.1"/>
    <property type="molecule type" value="Genomic_DNA"/>
</dbReference>
<dbReference type="Gene3D" id="3.40.50.150">
    <property type="entry name" value="Vaccinia Virus protein VP39"/>
    <property type="match status" value="1"/>
</dbReference>
<dbReference type="CDD" id="cd02440">
    <property type="entry name" value="AdoMet_MTases"/>
    <property type="match status" value="1"/>
</dbReference>
<dbReference type="InterPro" id="IPR041698">
    <property type="entry name" value="Methyltransf_25"/>
</dbReference>
<evidence type="ECO:0000313" key="2">
    <source>
        <dbReference type="EMBL" id="GIF59012.1"/>
    </source>
</evidence>
<organism evidence="2 3">
    <name type="scientific">Asanoa iriomotensis</name>
    <dbReference type="NCBI Taxonomy" id="234613"/>
    <lineage>
        <taxon>Bacteria</taxon>
        <taxon>Bacillati</taxon>
        <taxon>Actinomycetota</taxon>
        <taxon>Actinomycetes</taxon>
        <taxon>Micromonosporales</taxon>
        <taxon>Micromonosporaceae</taxon>
        <taxon>Asanoa</taxon>
    </lineage>
</organism>